<dbReference type="Proteomes" id="UP001526166">
    <property type="component" value="Unassembled WGS sequence"/>
</dbReference>
<dbReference type="Gene3D" id="3.30.420.40">
    <property type="match status" value="2"/>
</dbReference>
<dbReference type="RefSeq" id="WP_263847004.1">
    <property type="nucleotide sequence ID" value="NZ_JAOWKW010000002.1"/>
</dbReference>
<dbReference type="PANTHER" id="PTHR43190">
    <property type="entry name" value="N-ACETYL-D-GLUCOSAMINE KINASE"/>
    <property type="match status" value="1"/>
</dbReference>
<dbReference type="CDD" id="cd24082">
    <property type="entry name" value="ASKHA_NBD_GspK-like"/>
    <property type="match status" value="1"/>
</dbReference>
<reference evidence="2 3" key="1">
    <citation type="submission" date="2022-10" db="EMBL/GenBank/DDBJ databases">
        <title>Sinirhodobacter sp. nov., isolated from ocean surface sediments.</title>
        <authorList>
            <person name="He W."/>
            <person name="Wang L."/>
            <person name="Zhang D.-F."/>
        </authorList>
    </citation>
    <scope>NUCLEOTIDE SEQUENCE [LARGE SCALE GENOMIC DNA]</scope>
    <source>
        <strain evidence="2 3">WL0115</strain>
    </source>
</reference>
<feature type="domain" description="ATPase BadF/BadG/BcrA/BcrD type" evidence="1">
    <location>
        <begin position="12"/>
        <end position="252"/>
    </location>
</feature>
<gene>
    <name evidence="2" type="ORF">OE699_02510</name>
</gene>
<evidence type="ECO:0000313" key="2">
    <source>
        <dbReference type="EMBL" id="MCV2877712.1"/>
    </source>
</evidence>
<dbReference type="InterPro" id="IPR052519">
    <property type="entry name" value="Euk-type_GlcNAc_Kinase"/>
</dbReference>
<comment type="caution">
    <text evidence="2">The sequence shown here is derived from an EMBL/GenBank/DDBJ whole genome shotgun (WGS) entry which is preliminary data.</text>
</comment>
<sequence>MSDSLNNAIIAIDGGGTRCRVALDDGRLTRAIETGSANVSTDFDGAVAQMIEGMNLLARKVDLPVQALWSLPAFVGLAGVTGADMRARLCAALPFTAVRVEDDRPAALRGALGDRDGVVAHCGTGSFFAAQIRDVMRLAGGWGPVLGDRASAQWVGREALRATLDCVDDLQECTPLANRLLSEMGGSAGIVRFASRARPVDFGALAPLVTDYAGKGDALALGVMATGASEIAALIPQMGWVPGQAICLTGGIGPHFMQFLPAAMLADVAAPQGSPLDGALTLAREFAKEIAHERS</sequence>
<proteinExistence type="predicted"/>
<evidence type="ECO:0000259" key="1">
    <source>
        <dbReference type="Pfam" id="PF01869"/>
    </source>
</evidence>
<dbReference type="InterPro" id="IPR002731">
    <property type="entry name" value="ATPase_BadF"/>
</dbReference>
<dbReference type="PANTHER" id="PTHR43190:SF3">
    <property type="entry name" value="N-ACETYL-D-GLUCOSAMINE KINASE"/>
    <property type="match status" value="1"/>
</dbReference>
<accession>A0ABT2ZVS8</accession>
<organism evidence="2 3">
    <name type="scientific">Sedimentimonas flavescens</name>
    <dbReference type="NCBI Taxonomy" id="2851012"/>
    <lineage>
        <taxon>Bacteria</taxon>
        <taxon>Pseudomonadati</taxon>
        <taxon>Pseudomonadota</taxon>
        <taxon>Alphaproteobacteria</taxon>
        <taxon>Rhodobacterales</taxon>
        <taxon>Rhodobacter group</taxon>
        <taxon>Sedimentimonas</taxon>
    </lineage>
</organism>
<dbReference type="InterPro" id="IPR043129">
    <property type="entry name" value="ATPase_NBD"/>
</dbReference>
<keyword evidence="3" id="KW-1185">Reference proteome</keyword>
<evidence type="ECO:0000313" key="3">
    <source>
        <dbReference type="Proteomes" id="UP001526166"/>
    </source>
</evidence>
<name>A0ABT2ZVS8_9RHOB</name>
<protein>
    <submittedName>
        <fullName evidence="2">ATPase</fullName>
    </submittedName>
</protein>
<dbReference type="EMBL" id="JAOWKW010000002">
    <property type="protein sequence ID" value="MCV2877712.1"/>
    <property type="molecule type" value="Genomic_DNA"/>
</dbReference>
<dbReference type="SUPFAM" id="SSF53067">
    <property type="entry name" value="Actin-like ATPase domain"/>
    <property type="match status" value="2"/>
</dbReference>
<dbReference type="Pfam" id="PF01869">
    <property type="entry name" value="BcrAD_BadFG"/>
    <property type="match status" value="1"/>
</dbReference>